<gene>
    <name evidence="2" type="ORF">H9848_11100</name>
</gene>
<comment type="caution">
    <text evidence="2">The sequence shown here is derived from an EMBL/GenBank/DDBJ whole genome shotgun (WGS) entry which is preliminary data.</text>
</comment>
<feature type="signal peptide" evidence="1">
    <location>
        <begin position="1"/>
        <end position="20"/>
    </location>
</feature>
<dbReference type="EMBL" id="DXEN01000080">
    <property type="protein sequence ID" value="HIX87134.1"/>
    <property type="molecule type" value="Genomic_DNA"/>
</dbReference>
<dbReference type="Proteomes" id="UP000823847">
    <property type="component" value="Unassembled WGS sequence"/>
</dbReference>
<reference evidence="2" key="1">
    <citation type="journal article" date="2021" name="PeerJ">
        <title>Extensive microbial diversity within the chicken gut microbiome revealed by metagenomics and culture.</title>
        <authorList>
            <person name="Gilroy R."/>
            <person name="Ravi A."/>
            <person name="Getino M."/>
            <person name="Pursley I."/>
            <person name="Horton D.L."/>
            <person name="Alikhan N.F."/>
            <person name="Baker D."/>
            <person name="Gharbi K."/>
            <person name="Hall N."/>
            <person name="Watson M."/>
            <person name="Adriaenssens E.M."/>
            <person name="Foster-Nyarko E."/>
            <person name="Jarju S."/>
            <person name="Secka A."/>
            <person name="Antonio M."/>
            <person name="Oren A."/>
            <person name="Chaudhuri R.R."/>
            <person name="La Ragione R."/>
            <person name="Hildebrand F."/>
            <person name="Pallen M.J."/>
        </authorList>
    </citation>
    <scope>NUCLEOTIDE SEQUENCE</scope>
    <source>
        <strain evidence="2">ChiHecec2B26-12326</strain>
    </source>
</reference>
<evidence type="ECO:0000256" key="1">
    <source>
        <dbReference type="SAM" id="SignalP"/>
    </source>
</evidence>
<organism evidence="2 3">
    <name type="scientific">Candidatus Parabacteroides intestinigallinarum</name>
    <dbReference type="NCBI Taxonomy" id="2838722"/>
    <lineage>
        <taxon>Bacteria</taxon>
        <taxon>Pseudomonadati</taxon>
        <taxon>Bacteroidota</taxon>
        <taxon>Bacteroidia</taxon>
        <taxon>Bacteroidales</taxon>
        <taxon>Tannerellaceae</taxon>
        <taxon>Parabacteroides</taxon>
    </lineage>
</organism>
<sequence length="114" mass="13241">MKKILFLIGLLYCTCTFTHAMLFLDNKGERENEEERSISDPVKIEIKENLWILHFEKAVGDISIQIMDEYGAILYEEFVTIDTPQSIYLPITNEIKSCTLMITNDRLNLNIPII</sequence>
<protein>
    <submittedName>
        <fullName evidence="2">DUF3244 domain-containing protein</fullName>
    </submittedName>
</protein>
<name>A0A9D1XTD9_9BACT</name>
<evidence type="ECO:0000313" key="2">
    <source>
        <dbReference type="EMBL" id="HIX87134.1"/>
    </source>
</evidence>
<evidence type="ECO:0000313" key="3">
    <source>
        <dbReference type="Proteomes" id="UP000823847"/>
    </source>
</evidence>
<accession>A0A9D1XTD9</accession>
<reference evidence="2" key="2">
    <citation type="submission" date="2021-04" db="EMBL/GenBank/DDBJ databases">
        <authorList>
            <person name="Gilroy R."/>
        </authorList>
    </citation>
    <scope>NUCLEOTIDE SEQUENCE</scope>
    <source>
        <strain evidence="2">ChiHecec2B26-12326</strain>
    </source>
</reference>
<keyword evidence="1" id="KW-0732">Signal</keyword>
<dbReference type="InterPro" id="IPR021638">
    <property type="entry name" value="DUF3244"/>
</dbReference>
<feature type="chain" id="PRO_5039489019" evidence="1">
    <location>
        <begin position="21"/>
        <end position="114"/>
    </location>
</feature>
<dbReference type="Gene3D" id="2.60.40.3080">
    <property type="match status" value="1"/>
</dbReference>
<proteinExistence type="predicted"/>
<dbReference type="AlphaFoldDB" id="A0A9D1XTD9"/>
<dbReference type="Pfam" id="PF11589">
    <property type="entry name" value="DUF3244"/>
    <property type="match status" value="1"/>
</dbReference>